<keyword evidence="2" id="KW-0547">Nucleotide-binding</keyword>
<feature type="domain" description="Helicase ATP-binding" evidence="7">
    <location>
        <begin position="64"/>
        <end position="237"/>
    </location>
</feature>
<dbReference type="Gene3D" id="1.20.1060.10">
    <property type="entry name" value="Taq DNA Polymerase, Chain T, domain 4"/>
    <property type="match status" value="1"/>
</dbReference>
<dbReference type="SMART" id="SM00490">
    <property type="entry name" value="HELICc"/>
    <property type="match status" value="1"/>
</dbReference>
<dbReference type="Pfam" id="PF21099">
    <property type="entry name" value="POLQ_helical"/>
    <property type="match status" value="1"/>
</dbReference>
<evidence type="ECO:0000256" key="5">
    <source>
        <dbReference type="ARBA" id="ARBA00023204"/>
    </source>
</evidence>
<dbReference type="Gene3D" id="3.30.70.370">
    <property type="match status" value="1"/>
</dbReference>
<dbReference type="SUPFAM" id="SSF52540">
    <property type="entry name" value="P-loop containing nucleoside triphosphate hydrolases"/>
    <property type="match status" value="1"/>
</dbReference>
<dbReference type="FunFam" id="3.40.50.300:FF:000813">
    <property type="entry name" value="helicase POLQ-like isoform X1"/>
    <property type="match status" value="1"/>
</dbReference>
<dbReference type="InterPro" id="IPR027417">
    <property type="entry name" value="P-loop_NTPase"/>
</dbReference>
<evidence type="ECO:0000256" key="2">
    <source>
        <dbReference type="ARBA" id="ARBA00022741"/>
    </source>
</evidence>
<dbReference type="OrthoDB" id="2320933at2759"/>
<dbReference type="Pfam" id="PF00270">
    <property type="entry name" value="DEAD"/>
    <property type="match status" value="1"/>
</dbReference>
<dbReference type="PRINTS" id="PR00868">
    <property type="entry name" value="DNAPOLI"/>
</dbReference>
<dbReference type="InterPro" id="IPR001098">
    <property type="entry name" value="DNA-dir_DNA_pol_A_palm_dom"/>
</dbReference>
<evidence type="ECO:0000256" key="4">
    <source>
        <dbReference type="ARBA" id="ARBA00022840"/>
    </source>
</evidence>
<dbReference type="Gene3D" id="1.10.150.20">
    <property type="entry name" value="5' to 3' exonuclease, C-terminal subdomain"/>
    <property type="match status" value="1"/>
</dbReference>
<proteinExistence type="predicted"/>
<keyword evidence="6" id="KW-0539">Nucleus</keyword>
<dbReference type="Proteomes" id="UP000078046">
    <property type="component" value="Unassembled WGS sequence"/>
</dbReference>
<dbReference type="CDD" id="cd18026">
    <property type="entry name" value="DEXHc_POLQ-like"/>
    <property type="match status" value="1"/>
</dbReference>
<dbReference type="CDD" id="cd18795">
    <property type="entry name" value="SF2_C_Ski2"/>
    <property type="match status" value="1"/>
</dbReference>
<dbReference type="Pfam" id="PF20470">
    <property type="entry name" value="HTH_61"/>
    <property type="match status" value="1"/>
</dbReference>
<keyword evidence="3" id="KW-0227">DNA damage</keyword>
<keyword evidence="10" id="KW-1185">Reference proteome</keyword>
<dbReference type="SMART" id="SM00487">
    <property type="entry name" value="DEXDc"/>
    <property type="match status" value="1"/>
</dbReference>
<dbReference type="PROSITE" id="PS51194">
    <property type="entry name" value="HELICASE_CTER"/>
    <property type="match status" value="1"/>
</dbReference>
<organism evidence="9 10">
    <name type="scientific">Intoshia linei</name>
    <dbReference type="NCBI Taxonomy" id="1819745"/>
    <lineage>
        <taxon>Eukaryota</taxon>
        <taxon>Metazoa</taxon>
        <taxon>Spiralia</taxon>
        <taxon>Lophotrochozoa</taxon>
        <taxon>Mesozoa</taxon>
        <taxon>Orthonectida</taxon>
        <taxon>Rhopaluridae</taxon>
        <taxon>Intoshia</taxon>
    </lineage>
</organism>
<evidence type="ECO:0000313" key="10">
    <source>
        <dbReference type="Proteomes" id="UP000078046"/>
    </source>
</evidence>
<comment type="caution">
    <text evidence="9">The sequence shown here is derived from an EMBL/GenBank/DDBJ whole genome shotgun (WGS) entry which is preliminary data.</text>
</comment>
<dbReference type="PROSITE" id="PS51192">
    <property type="entry name" value="HELICASE_ATP_BIND_1"/>
    <property type="match status" value="1"/>
</dbReference>
<dbReference type="Gene3D" id="3.40.50.300">
    <property type="entry name" value="P-loop containing nucleotide triphosphate hydrolases"/>
    <property type="match status" value="2"/>
</dbReference>
<evidence type="ECO:0000313" key="9">
    <source>
        <dbReference type="EMBL" id="OAF66433.1"/>
    </source>
</evidence>
<dbReference type="SUPFAM" id="SSF56672">
    <property type="entry name" value="DNA/RNA polymerases"/>
    <property type="match status" value="1"/>
</dbReference>
<evidence type="ECO:0000259" key="7">
    <source>
        <dbReference type="PROSITE" id="PS51192"/>
    </source>
</evidence>
<dbReference type="GO" id="GO:0097681">
    <property type="term" value="P:double-strand break repair via alternative nonhomologous end joining"/>
    <property type="evidence" value="ECO:0007669"/>
    <property type="project" value="TreeGrafter"/>
</dbReference>
<dbReference type="InterPro" id="IPR043502">
    <property type="entry name" value="DNA/RNA_pol_sf"/>
</dbReference>
<dbReference type="InterPro" id="IPR048960">
    <property type="entry name" value="POLQ-like_helical"/>
</dbReference>
<dbReference type="InterPro" id="IPR011545">
    <property type="entry name" value="DEAD/DEAH_box_helicase_dom"/>
</dbReference>
<gene>
    <name evidence="9" type="ORF">A3Q56_05841</name>
</gene>
<name>A0A177AYI1_9BILA</name>
<evidence type="ECO:0000256" key="6">
    <source>
        <dbReference type="ARBA" id="ARBA00023242"/>
    </source>
</evidence>
<reference evidence="9 10" key="1">
    <citation type="submission" date="2016-04" db="EMBL/GenBank/DDBJ databases">
        <title>The genome of Intoshia linei affirms orthonectids as highly simplified spiralians.</title>
        <authorList>
            <person name="Mikhailov K.V."/>
            <person name="Slusarev G.S."/>
            <person name="Nikitin M.A."/>
            <person name="Logacheva M.D."/>
            <person name="Penin A."/>
            <person name="Aleoshin V."/>
            <person name="Panchin Y.V."/>
        </authorList>
    </citation>
    <scope>NUCLEOTIDE SEQUENCE [LARGE SCALE GENOMIC DNA]</scope>
    <source>
        <strain evidence="9">Intl2013</strain>
        <tissue evidence="9">Whole animal</tissue>
    </source>
</reference>
<evidence type="ECO:0000256" key="1">
    <source>
        <dbReference type="ARBA" id="ARBA00004123"/>
    </source>
</evidence>
<evidence type="ECO:0000256" key="3">
    <source>
        <dbReference type="ARBA" id="ARBA00022763"/>
    </source>
</evidence>
<protein>
    <recommendedName>
        <fullName evidence="11">DNA-directed DNA polymerase</fullName>
    </recommendedName>
</protein>
<dbReference type="GO" id="GO:0005634">
    <property type="term" value="C:nucleus"/>
    <property type="evidence" value="ECO:0007669"/>
    <property type="project" value="UniProtKB-SubCell"/>
</dbReference>
<dbReference type="GO" id="GO:0005524">
    <property type="term" value="F:ATP binding"/>
    <property type="evidence" value="ECO:0007669"/>
    <property type="project" value="UniProtKB-KW"/>
</dbReference>
<dbReference type="Pfam" id="PF00476">
    <property type="entry name" value="DNA_pol_A"/>
    <property type="match status" value="1"/>
</dbReference>
<evidence type="ECO:0000259" key="8">
    <source>
        <dbReference type="PROSITE" id="PS51194"/>
    </source>
</evidence>
<dbReference type="GO" id="GO:0003887">
    <property type="term" value="F:DNA-directed DNA polymerase activity"/>
    <property type="evidence" value="ECO:0007669"/>
    <property type="project" value="InterPro"/>
</dbReference>
<dbReference type="InterPro" id="IPR046931">
    <property type="entry name" value="HTH_61"/>
</dbReference>
<dbReference type="EMBL" id="LWCA01000933">
    <property type="protein sequence ID" value="OAF66433.1"/>
    <property type="molecule type" value="Genomic_DNA"/>
</dbReference>
<dbReference type="Pfam" id="PF00271">
    <property type="entry name" value="Helicase_C"/>
    <property type="match status" value="1"/>
</dbReference>
<dbReference type="GO" id="GO:0003677">
    <property type="term" value="F:DNA binding"/>
    <property type="evidence" value="ECO:0007669"/>
    <property type="project" value="InterPro"/>
</dbReference>
<sequence length="1708" mass="196516">MYKRNKSKNIEEYFINYKVKTENVKKDNLSLNLVDWEIPKSVVRNYKNKGMEKMFKWQADCLQTGNVLSGENLIYTAPTSAGKTFVAEMIMIKRFFETKKKCIIIQPFIAVVREKILSISDLLKDESIKVDGYMGIRSPIGGFKNVDIAVCSIEKANNLVNRLIIEENLNKIGLIIVDEVHLISDSHRGYIIELLLTKIMFFNRKRTTNIQIILMSATLPNPEYLSKWLDARVFTTDYRPIILKEMILYENFFYDNILTKIRKIESRDFFSECIKSKTIPYSKASIDLILVIMETILTGGGVLVFCPTKIMCEKLAVMIGTFIKTNSTESDACSKFLNDDKLQMLIKEFTEDTDYDKNLVMALYGCVSYHHAGLTMEERDRIENAFKSNILKVIFCTSTLSSGVNLPCQRSIIITPIFYKKMLDNVIYRQMAGRAGRKGIDLFGESILICKNKTEFEMAEKIITSDPNPVKSVISLTEGSINFIVSRILLEIFVSNIAKTEKDALLYIESMLTCSNLDKGISINLCRNTLDYLVLKNFLIYTENEIKPTLLAHAAVFSGLGTEESLEVFKMLCLARKSFFLENELHLIYLIVPRNIVFSWSQPNWKLMYDIWYDAPKDVTEVSCILGIKEYHMIKLSSGGSGLGKNFTNICKKFFISLAMMDILKEKPLYHISQKFQINRGLLQSLQNQTSVYAGMITIFCNRLKWNRLEGLLSSFQIRLGCGVGQELVDIVRISLINRFSARTIYNSGFKTVAMLYVGCSVQKLAEMLENSEEFDSSKYVGNSNKRLFGNSLDGGVVELTCLEAASFIINEAKDVLTNDFKNLGLSVNIDTLRKVSIKIDSQVKTVHELSSYDNEFLSTQLSKMVQQVENETILSDSDSNNSILFESDVNISIENSNLEHTKLESFNSISFNDTTINLSPILNTDNLKSISETNISMSLDNSVNSPVKFESYLSFSEDSNIETKTQNPKLNHVDHSLIKLKSIYTDKIDFKILLGDCLTDEIIKQMLLDDDFCKELEKSQFHSSNNVKFLTDCSIEEKSNYTVNVKKILDEKKNKDIKINCKNTFLNQERYKIKLSRQYIQRYSNLDKNNIIPVSFSQFNCQKYSLNFEHKVCMSTVVSIYLDVFIKYKKKESETESCNDLKVLCFEIMLENNEIYKFKCDNFKWNDFVSFLKTFCNKCQKEKEDRCIWIFSDYRKFSKILCRCGISLSNNLIIYCIYTMTWLVDTNRTIENFHTVGAFLLSENLFIHMTKIYEKVQLLFYLFVNCCSKFSLIRKSILNLETNLLPVYCNMEDIGIKIMLEKGNILAEKVNYIRTCLLSEAFKLVGKPFNINNTQELSNILYNDLNLNTKLFNSFDVDLKGKICKNKLISTSKENLIILSKVHPLPKIIMSYRSITELLDKFLNPIKNISKENFLHLYTNYSVQNINGRIYIQNINLQNVQKAFEIEYMENNKHLKFFCSPRTLIVADNDYKIVTMDYKQLELRVLAHFCKDETLVNDIKNKHDVFKSIAATIYSIQIDQVNDAQRNNTKTMIYSLIYGCGVNKLASILECSVESANEYISHFEAKYPHIFIYKKVLIKTALENEGLVVSLAGRRSKISNLFDNNIHSKEHSERQIFNSKIQSSASDIVKIAMLKIHDTIKQDMLDIKMLFQVHDELVFEMNTTNIEKSIVKIKSIMENSVPLTVKPLVKICIGDNWGSVQPVNIYI</sequence>
<dbReference type="PANTHER" id="PTHR10133">
    <property type="entry name" value="DNA POLYMERASE I"/>
    <property type="match status" value="1"/>
</dbReference>
<dbReference type="Gene3D" id="1.10.3380.20">
    <property type="match status" value="1"/>
</dbReference>
<feature type="domain" description="Helicase C-terminal" evidence="8">
    <location>
        <begin position="285"/>
        <end position="482"/>
    </location>
</feature>
<keyword evidence="5" id="KW-0234">DNA repair</keyword>
<dbReference type="GO" id="GO:0006261">
    <property type="term" value="P:DNA-templated DNA replication"/>
    <property type="evidence" value="ECO:0007669"/>
    <property type="project" value="InterPro"/>
</dbReference>
<dbReference type="InterPro" id="IPR002298">
    <property type="entry name" value="DNA_polymerase_A"/>
</dbReference>
<dbReference type="InterPro" id="IPR001650">
    <property type="entry name" value="Helicase_C-like"/>
</dbReference>
<dbReference type="InterPro" id="IPR014001">
    <property type="entry name" value="Helicase_ATP-bd"/>
</dbReference>
<dbReference type="SUPFAM" id="SSF158702">
    <property type="entry name" value="Sec63 N-terminal domain-like"/>
    <property type="match status" value="1"/>
</dbReference>
<keyword evidence="4" id="KW-0067">ATP-binding</keyword>
<comment type="subcellular location">
    <subcellularLocation>
        <location evidence="1">Nucleus</location>
    </subcellularLocation>
</comment>
<accession>A0A177AYI1</accession>
<dbReference type="SMART" id="SM00482">
    <property type="entry name" value="POLAc"/>
    <property type="match status" value="1"/>
</dbReference>
<dbReference type="PANTHER" id="PTHR10133:SF62">
    <property type="entry name" value="DNA POLYMERASE THETA"/>
    <property type="match status" value="1"/>
</dbReference>
<evidence type="ECO:0008006" key="11">
    <source>
        <dbReference type="Google" id="ProtNLM"/>
    </source>
</evidence>